<evidence type="ECO:0000256" key="7">
    <source>
        <dbReference type="SAM" id="MobiDB-lite"/>
    </source>
</evidence>
<reference evidence="9" key="1">
    <citation type="submission" date="2021-01" db="EMBL/GenBank/DDBJ databases">
        <title>Adiantum capillus-veneris genome.</title>
        <authorList>
            <person name="Fang Y."/>
            <person name="Liao Q."/>
        </authorList>
    </citation>
    <scope>NUCLEOTIDE SEQUENCE</scope>
    <source>
        <strain evidence="9">H3</strain>
        <tissue evidence="9">Leaf</tissue>
    </source>
</reference>
<dbReference type="Gene3D" id="2.40.40.20">
    <property type="match status" value="1"/>
</dbReference>
<dbReference type="InterPro" id="IPR000722">
    <property type="entry name" value="RNA_pol_asu"/>
</dbReference>
<evidence type="ECO:0000256" key="4">
    <source>
        <dbReference type="ARBA" id="ARBA00023163"/>
    </source>
</evidence>
<accession>A0A9D4UCZ8</accession>
<dbReference type="EC" id="2.7.7.6" evidence="6"/>
<evidence type="ECO:0000256" key="2">
    <source>
        <dbReference type="ARBA" id="ARBA00022679"/>
    </source>
</evidence>
<dbReference type="InterPro" id="IPR007066">
    <property type="entry name" value="RNA_pol_Rpb1_3"/>
</dbReference>
<dbReference type="GO" id="GO:0003677">
    <property type="term" value="F:DNA binding"/>
    <property type="evidence" value="ECO:0007669"/>
    <property type="project" value="InterPro"/>
</dbReference>
<name>A0A9D4UCZ8_ADICA</name>
<dbReference type="InterPro" id="IPR007083">
    <property type="entry name" value="RNA_pol_Rpb1_4"/>
</dbReference>
<evidence type="ECO:0000313" key="9">
    <source>
        <dbReference type="EMBL" id="KAI5064979.1"/>
    </source>
</evidence>
<evidence type="ECO:0000256" key="5">
    <source>
        <dbReference type="ARBA" id="ARBA00048552"/>
    </source>
</evidence>
<dbReference type="Proteomes" id="UP000886520">
    <property type="component" value="Chromosome 19"/>
</dbReference>
<dbReference type="PANTHER" id="PTHR19376">
    <property type="entry name" value="DNA-DIRECTED RNA POLYMERASE"/>
    <property type="match status" value="1"/>
</dbReference>
<keyword evidence="4 6" id="KW-0804">Transcription</keyword>
<comment type="similarity">
    <text evidence="6">Belongs to the RNA polymerase beta' chain family.</text>
</comment>
<keyword evidence="3 6" id="KW-0548">Nucleotidyltransferase</keyword>
<dbReference type="Pfam" id="PF05000">
    <property type="entry name" value="RNA_pol_Rpb1_4"/>
    <property type="match status" value="1"/>
</dbReference>
<dbReference type="GO" id="GO:0000428">
    <property type="term" value="C:DNA-directed RNA polymerase complex"/>
    <property type="evidence" value="ECO:0007669"/>
    <property type="project" value="UniProtKB-KW"/>
</dbReference>
<organism evidence="9 10">
    <name type="scientific">Adiantum capillus-veneris</name>
    <name type="common">Maidenhair fern</name>
    <dbReference type="NCBI Taxonomy" id="13818"/>
    <lineage>
        <taxon>Eukaryota</taxon>
        <taxon>Viridiplantae</taxon>
        <taxon>Streptophyta</taxon>
        <taxon>Embryophyta</taxon>
        <taxon>Tracheophyta</taxon>
        <taxon>Polypodiopsida</taxon>
        <taxon>Polypodiidae</taxon>
        <taxon>Polypodiales</taxon>
        <taxon>Pteridineae</taxon>
        <taxon>Pteridaceae</taxon>
        <taxon>Vittarioideae</taxon>
        <taxon>Adiantum</taxon>
    </lineage>
</organism>
<gene>
    <name evidence="9" type="ORF">GOP47_0019674</name>
</gene>
<evidence type="ECO:0000256" key="3">
    <source>
        <dbReference type="ARBA" id="ARBA00022695"/>
    </source>
</evidence>
<feature type="domain" description="RNA polymerase N-terminal" evidence="8">
    <location>
        <begin position="202"/>
        <end position="504"/>
    </location>
</feature>
<dbReference type="Pfam" id="PF04983">
    <property type="entry name" value="RNA_pol_Rpb1_3"/>
    <property type="match status" value="1"/>
</dbReference>
<evidence type="ECO:0000256" key="1">
    <source>
        <dbReference type="ARBA" id="ARBA00022478"/>
    </source>
</evidence>
<dbReference type="Gene3D" id="4.10.860.120">
    <property type="entry name" value="RNA polymerase II, clamp domain"/>
    <property type="match status" value="1"/>
</dbReference>
<evidence type="ECO:0000259" key="8">
    <source>
        <dbReference type="SMART" id="SM00663"/>
    </source>
</evidence>
<comment type="caution">
    <text evidence="9">The sequence shown here is derived from an EMBL/GenBank/DDBJ whole genome shotgun (WGS) entry which is preliminary data.</text>
</comment>
<dbReference type="Gene3D" id="3.10.450.40">
    <property type="match status" value="1"/>
</dbReference>
<dbReference type="OrthoDB" id="409625at2759"/>
<dbReference type="InterPro" id="IPR007080">
    <property type="entry name" value="RNA_pol_Rpb1_1"/>
</dbReference>
<dbReference type="InterPro" id="IPR044893">
    <property type="entry name" value="RNA_pol_Rpb1_clamp_domain"/>
</dbReference>
<dbReference type="GO" id="GO:0003899">
    <property type="term" value="F:DNA-directed RNA polymerase activity"/>
    <property type="evidence" value="ECO:0007669"/>
    <property type="project" value="UniProtKB-EC"/>
</dbReference>
<dbReference type="InterPro" id="IPR045867">
    <property type="entry name" value="DNA-dir_RpoC_beta_prime"/>
</dbReference>
<keyword evidence="1 6" id="KW-0240">DNA-directed RNA polymerase</keyword>
<dbReference type="InterPro" id="IPR006592">
    <property type="entry name" value="RNA_pol_N"/>
</dbReference>
<comment type="catalytic activity">
    <reaction evidence="5 6">
        <text>RNA(n) + a ribonucleoside 5'-triphosphate = RNA(n+1) + diphosphate</text>
        <dbReference type="Rhea" id="RHEA:21248"/>
        <dbReference type="Rhea" id="RHEA-COMP:14527"/>
        <dbReference type="Rhea" id="RHEA-COMP:17342"/>
        <dbReference type="ChEBI" id="CHEBI:33019"/>
        <dbReference type="ChEBI" id="CHEBI:61557"/>
        <dbReference type="ChEBI" id="CHEBI:140395"/>
        <dbReference type="EC" id="2.7.7.6"/>
    </reaction>
</comment>
<dbReference type="Pfam" id="PF00623">
    <property type="entry name" value="RNA_pol_Rpb1_2"/>
    <property type="match status" value="1"/>
</dbReference>
<feature type="region of interest" description="Disordered" evidence="7">
    <location>
        <begin position="1340"/>
        <end position="1362"/>
    </location>
</feature>
<keyword evidence="10" id="KW-1185">Reference proteome</keyword>
<protein>
    <recommendedName>
        <fullName evidence="6">DNA-directed RNA polymerase subunit</fullName>
        <ecNumber evidence="6">2.7.7.6</ecNumber>
    </recommendedName>
</protein>
<evidence type="ECO:0000313" key="10">
    <source>
        <dbReference type="Proteomes" id="UP000886520"/>
    </source>
</evidence>
<dbReference type="Gene3D" id="3.30.1490.180">
    <property type="entry name" value="RNA polymerase ii"/>
    <property type="match status" value="1"/>
</dbReference>
<dbReference type="EMBL" id="JABFUD020000019">
    <property type="protein sequence ID" value="KAI5064979.1"/>
    <property type="molecule type" value="Genomic_DNA"/>
</dbReference>
<dbReference type="Gene3D" id="1.10.132.30">
    <property type="match status" value="1"/>
</dbReference>
<dbReference type="Pfam" id="PF04997">
    <property type="entry name" value="RNA_pol_Rpb1_1"/>
    <property type="match status" value="1"/>
</dbReference>
<dbReference type="SMART" id="SM00663">
    <property type="entry name" value="RPOLA_N"/>
    <property type="match status" value="1"/>
</dbReference>
<dbReference type="InterPro" id="IPR038120">
    <property type="entry name" value="Rpb1_funnel_sf"/>
</dbReference>
<dbReference type="SUPFAM" id="SSF64484">
    <property type="entry name" value="beta and beta-prime subunits of DNA dependent RNA-polymerase"/>
    <property type="match status" value="1"/>
</dbReference>
<comment type="function">
    <text evidence="6">DNA-dependent RNA polymerase catalyzes the transcription of DNA into RNA using the four ribonucleoside triphosphates as substrates.</text>
</comment>
<dbReference type="Gene3D" id="1.10.274.100">
    <property type="entry name" value="RNA polymerase Rpb1, domain 3"/>
    <property type="match status" value="1"/>
</dbReference>
<dbReference type="InterPro" id="IPR042102">
    <property type="entry name" value="RNA_pol_Rpb1_3_sf"/>
</dbReference>
<sequence>MIGFDLLSSNEIIDSSTFGSHESTRGSKSLYDPRLGLPNNEDKCGTCQMMSNKEHLCPGHFGHFCLALPIFNPQHIRILVRILNLICPGCGNRKDNQRKKGKQDSKEGGCKHCNAEGAYPELRFRVVTRKMQDFDIDTIEMHAVSKKASQFPADFWSFVDRSMDVIDSPRLSRPLLPAEAIRMLNNVPDEVLRRIGFTLRPTCLIIHSFLIPPNCLRLMDGFKDGHSLRRLELNQKTRSLSSILSMNKSLKKEYDDFNIAYKDTMELQARFAAYYKSFKIFSSEKDPRLHKRKAPKRETYHQTAQKSGQTWFKMNILGKRSHYSSLGVLSAAPHMTLQQLAIPRIVAQNLMVNEGITSHNVQRFQKCIRDCPSKYFVTRNNEKWRMSCGQRPLDLQVGDVIERPLMNGDLVFSNRLPSLHKHSFIGFRAKIEERYSFGINPILCGPISGDFDGDLLHVYAPQSLEARAEVTELLDVSQQMISSQGGQALLKLSQDGILSSYLILQRHFWLSKHEIHMLNMYCCSPVPRPAIIKAPGARASLWTGLQVLSMTLPPHVDYTYATSVFVHDSEFLECTVENKWLMDSQHGIVASLCHSQGNQKALEFLTMLQNVLHEWMFQVGFSVGLKDMYLTDDFPSRKKLLTEIQIALEDAKLSSKRALDLERQIEFVVSGKGEIGPDGFTSAGDTDVFDFVCEEKLLSPVITKSAEGAATREFQGVFGEIQTTVERHSSPFNSMLAMVKAGSKGSFSNLVQQCACLGLQLSHGERWLSSKEIVYEDFCEYPGIVGTCFVDGLNSSEFVSHLISSRKPGKGFGAEGPGELFRKCMFGLRELYLAYDGSVRTRSDNHVIQLLYEGLEDDNEDSKHKLMSSQTLSVGSEAVGTLAVTAVIEPAYNYTFDQSKLAKTNPIELLKETLLRGTCTRLKEADFKSILAISSSTMKRETDLARAAWQIQDYLQHFTLEMVPLKTMIEYDLQRRALPWVIHIHMSQIAIKRVNVKVPDIISIFSQSHAEEECDKIISSDCPSCEKNEVCINVSFNLNKDPREEEESSFGNDFLDQLNLIKHSVLPLLLKTAIKGSLKIKSASIHWKDFEHWPTLFDKERLPTTEEDQLLGELFVEVSTSCMPQRGQAWEVVKESCNKIFDCIDWRRSRPYSISEVYVSLGIEAARAVIYEKLQQCTHELGRKVGTQHLSLISDYMTHSGQVLPFNASGLKLWNKVMDISAPFTEGAFQNPRGTYFDAARRRKTERLSGMLSSLIWGKCDTSESAFFDLLWSPKSQHQSSFQDNFEEEGRPSYVGGNDVLDFLSHVSQVELSERMRTNPNPKKFEREDIIQNNEETAERFPEYPPGFEHHNSCETERDKTENRSQLTLSIRRILHHRYNDGEELSDEDMNFLIQNVLIHHPNSKAKTGCGISAIKIGQSLEHPESRCFILCRNDGTFEDFSYHKCLLNMP</sequence>
<dbReference type="GO" id="GO:0006351">
    <property type="term" value="P:DNA-templated transcription"/>
    <property type="evidence" value="ECO:0007669"/>
    <property type="project" value="InterPro"/>
</dbReference>
<dbReference type="Pfam" id="PF11523">
    <property type="entry name" value="DUF3223"/>
    <property type="match status" value="1"/>
</dbReference>
<dbReference type="Pfam" id="PF04998">
    <property type="entry name" value="RNA_pol_Rpb1_5"/>
    <property type="match status" value="1"/>
</dbReference>
<dbReference type="PANTHER" id="PTHR19376:SF36">
    <property type="entry name" value="DNA-DIRECTED RNA POLYMERASE IV SUBUNIT 1"/>
    <property type="match status" value="1"/>
</dbReference>
<evidence type="ECO:0000256" key="6">
    <source>
        <dbReference type="RuleBase" id="RU004279"/>
    </source>
</evidence>
<proteinExistence type="inferred from homology"/>
<keyword evidence="2 6" id="KW-0808">Transferase</keyword>
<dbReference type="InterPro" id="IPR007081">
    <property type="entry name" value="RNA_pol_Rpb1_5"/>
</dbReference>